<name>A0A833WDU7_PHYIN</name>
<dbReference type="EMBL" id="WSZM01000190">
    <property type="protein sequence ID" value="KAF4038643.1"/>
    <property type="molecule type" value="Genomic_DNA"/>
</dbReference>
<dbReference type="Proteomes" id="UP000602510">
    <property type="component" value="Unassembled WGS sequence"/>
</dbReference>
<evidence type="ECO:0000313" key="1">
    <source>
        <dbReference type="EMBL" id="KAF4038643.1"/>
    </source>
</evidence>
<accession>A0A833WDU7</accession>
<dbReference type="AlphaFoldDB" id="A0A833WDU7"/>
<protein>
    <recommendedName>
        <fullName evidence="3">Serine protease family S33</fullName>
    </recommendedName>
</protein>
<reference evidence="1" key="1">
    <citation type="submission" date="2020-04" db="EMBL/GenBank/DDBJ databases">
        <title>Hybrid Assembly of Korean Phytophthora infestans isolates.</title>
        <authorList>
            <person name="Prokchorchik M."/>
            <person name="Lee Y."/>
            <person name="Seo J."/>
            <person name="Cho J.-H."/>
            <person name="Park Y.-E."/>
            <person name="Jang D.-C."/>
            <person name="Im J.-S."/>
            <person name="Choi J.-G."/>
            <person name="Park H.-J."/>
            <person name="Lee G.-B."/>
            <person name="Lee Y.-G."/>
            <person name="Hong S.-Y."/>
            <person name="Cho K."/>
            <person name="Sohn K.H."/>
        </authorList>
    </citation>
    <scope>NUCLEOTIDE SEQUENCE</scope>
    <source>
        <strain evidence="1">KR_1_A1</strain>
    </source>
</reference>
<evidence type="ECO:0000313" key="2">
    <source>
        <dbReference type="Proteomes" id="UP000602510"/>
    </source>
</evidence>
<sequence>MLGSGSPFLASLASQAVKAIYTKLFRFPADMPADVFVAAVVRAGTTDFNLAREQVALLKRLQIATLVAWSQSDEYIQESIPTELGQLCYPGPRLAFAGGGHNIQKTRVEPDWIADTVANKSAPSETQNTLYLP</sequence>
<proteinExistence type="predicted"/>
<gene>
    <name evidence="1" type="ORF">GN244_ATG09168</name>
</gene>
<evidence type="ECO:0008006" key="3">
    <source>
        <dbReference type="Google" id="ProtNLM"/>
    </source>
</evidence>
<comment type="caution">
    <text evidence="1">The sequence shown here is derived from an EMBL/GenBank/DDBJ whole genome shotgun (WGS) entry which is preliminary data.</text>
</comment>
<organism evidence="1 2">
    <name type="scientific">Phytophthora infestans</name>
    <name type="common">Potato late blight agent</name>
    <name type="synonym">Botrytis infestans</name>
    <dbReference type="NCBI Taxonomy" id="4787"/>
    <lineage>
        <taxon>Eukaryota</taxon>
        <taxon>Sar</taxon>
        <taxon>Stramenopiles</taxon>
        <taxon>Oomycota</taxon>
        <taxon>Peronosporomycetes</taxon>
        <taxon>Peronosporales</taxon>
        <taxon>Peronosporaceae</taxon>
        <taxon>Phytophthora</taxon>
    </lineage>
</organism>
<keyword evidence="2" id="KW-1185">Reference proteome</keyword>